<reference evidence="1 2" key="1">
    <citation type="submission" date="2021-03" db="EMBL/GenBank/DDBJ databases">
        <authorList>
            <person name="Peeters C."/>
        </authorList>
    </citation>
    <scope>NUCLEOTIDE SEQUENCE [LARGE SCALE GENOMIC DNA]</scope>
    <source>
        <strain evidence="1 2">LMG 26411</strain>
    </source>
</reference>
<dbReference type="Proteomes" id="UP000672657">
    <property type="component" value="Unassembled WGS sequence"/>
</dbReference>
<comment type="caution">
    <text evidence="1">The sequence shown here is derived from an EMBL/GenBank/DDBJ whole genome shotgun (WGS) entry which is preliminary data.</text>
</comment>
<evidence type="ECO:0000313" key="2">
    <source>
        <dbReference type="Proteomes" id="UP000672657"/>
    </source>
</evidence>
<proteinExistence type="predicted"/>
<accession>A0ABN7PWZ7</accession>
<name>A0ABN7PWZ7_9BURK</name>
<gene>
    <name evidence="1" type="ORF">LMG26411_02596</name>
</gene>
<protein>
    <submittedName>
        <fullName evidence="1">Uncharacterized protein</fullName>
    </submittedName>
</protein>
<evidence type="ECO:0000313" key="1">
    <source>
        <dbReference type="EMBL" id="CAG2144625.1"/>
    </source>
</evidence>
<sequence length="238" mass="26269">MVTAQAHLVAPMNRCLFLLRFLHEPWVVLVQPPGDGHIVSFIGTAHRFLGTHAPGLEIAPGRRRRNRDTIFPLNQARDGLARPEVERHCQLVRHPTHDQPTNPRGLLCVQPTAARTAAPFAKLQRPRAAFSGQLHPFADRSQAYAIRRGRAGLCHPATHRLHHQLSQVGLRGSIQLSGISFCLHAHITQYALFGAHVSNQFPNCLPWKTLDSNSGSQRGICSTRCAHARCSASGQRSA</sequence>
<dbReference type="EMBL" id="CAJPVI010000014">
    <property type="protein sequence ID" value="CAG2144625.1"/>
    <property type="molecule type" value="Genomic_DNA"/>
</dbReference>
<keyword evidence="2" id="KW-1185">Reference proteome</keyword>
<organism evidence="1 2">
    <name type="scientific">Cupriavidus numazuensis</name>
    <dbReference type="NCBI Taxonomy" id="221992"/>
    <lineage>
        <taxon>Bacteria</taxon>
        <taxon>Pseudomonadati</taxon>
        <taxon>Pseudomonadota</taxon>
        <taxon>Betaproteobacteria</taxon>
        <taxon>Burkholderiales</taxon>
        <taxon>Burkholderiaceae</taxon>
        <taxon>Cupriavidus</taxon>
    </lineage>
</organism>